<dbReference type="Gene3D" id="3.60.130.10">
    <property type="entry name" value="Clavaminate synthase-like"/>
    <property type="match status" value="1"/>
</dbReference>
<proteinExistence type="predicted"/>
<keyword evidence="5" id="KW-1185">Reference proteome</keyword>
<organism evidence="4 5">
    <name type="scientific">Coccomyxa subellipsoidea</name>
    <dbReference type="NCBI Taxonomy" id="248742"/>
    <lineage>
        <taxon>Eukaryota</taxon>
        <taxon>Viridiplantae</taxon>
        <taxon>Chlorophyta</taxon>
        <taxon>core chlorophytes</taxon>
        <taxon>Trebouxiophyceae</taxon>
        <taxon>Trebouxiophyceae incertae sedis</taxon>
        <taxon>Coccomyxaceae</taxon>
        <taxon>Coccomyxa</taxon>
    </lineage>
</organism>
<comment type="caution">
    <text evidence="4">The sequence shown here is derived from an EMBL/GenBank/DDBJ whole genome shotgun (WGS) entry which is preliminary data.</text>
</comment>
<dbReference type="Pfam" id="PF02668">
    <property type="entry name" value="TauD"/>
    <property type="match status" value="1"/>
</dbReference>
<dbReference type="InterPro" id="IPR003819">
    <property type="entry name" value="TauD/TfdA-like"/>
</dbReference>
<name>A0ABR2Z1Y5_9CHLO</name>
<gene>
    <name evidence="4" type="ORF">WJX75_000470</name>
</gene>
<dbReference type="InterPro" id="IPR042098">
    <property type="entry name" value="TauD-like_sf"/>
</dbReference>
<evidence type="ECO:0000256" key="2">
    <source>
        <dbReference type="SAM" id="MobiDB-lite"/>
    </source>
</evidence>
<accession>A0ABR2Z1Y5</accession>
<evidence type="ECO:0000259" key="3">
    <source>
        <dbReference type="Pfam" id="PF02668"/>
    </source>
</evidence>
<dbReference type="EMBL" id="JALJOT010000001">
    <property type="protein sequence ID" value="KAK9918005.1"/>
    <property type="molecule type" value="Genomic_DNA"/>
</dbReference>
<feature type="region of interest" description="Disordered" evidence="2">
    <location>
        <begin position="393"/>
        <end position="428"/>
    </location>
</feature>
<evidence type="ECO:0000313" key="4">
    <source>
        <dbReference type="EMBL" id="KAK9918005.1"/>
    </source>
</evidence>
<evidence type="ECO:0000256" key="1">
    <source>
        <dbReference type="ARBA" id="ARBA00023002"/>
    </source>
</evidence>
<sequence>MTAAVAINPGHLYAQSADSYYLKSQRYAEQVAKTKLPPRVDNVDIPHSGPQGKVVPLTIIDDPADWKAKDWEGREAEYTYFFTPEDIVELAAAVDALKARGVSTEDDIIALTKDDFALPKLGPKLVALAKEVTLGRGFQLLKGFPVDDYKSDRVGLVLAYWGVALHLGRPLVSQTDHDYEGSISGGTYGSILNHITVGRHARPAGTQAHAVDTIRLVFHSDQGATDLISLLSLTNAKEGGVSKWVSSIAIHNELLRRGRKDLVEVLSKPWYVGRKIDQARFERDEAGNLIKEATIPFEYHDGYLSVYYQSNNYQEVEKELSPLQEEALWAVAALAEDPEFHFAQILEPGTIEWIHNPSIMHSRSEVVDGEASDEKRHLLRFWVDTDANNRPIAPTFAPRSSVQAQGGFKVPEGSKLRLPLHPPSRPEA</sequence>
<dbReference type="Proteomes" id="UP001491310">
    <property type="component" value="Unassembled WGS sequence"/>
</dbReference>
<dbReference type="SUPFAM" id="SSF51197">
    <property type="entry name" value="Clavaminate synthase-like"/>
    <property type="match status" value="1"/>
</dbReference>
<feature type="domain" description="TauD/TfdA-like" evidence="3">
    <location>
        <begin position="114"/>
        <end position="382"/>
    </location>
</feature>
<reference evidence="4 5" key="1">
    <citation type="journal article" date="2024" name="Nat. Commun.">
        <title>Phylogenomics reveals the evolutionary origins of lichenization in chlorophyte algae.</title>
        <authorList>
            <person name="Puginier C."/>
            <person name="Libourel C."/>
            <person name="Otte J."/>
            <person name="Skaloud P."/>
            <person name="Haon M."/>
            <person name="Grisel S."/>
            <person name="Petersen M."/>
            <person name="Berrin J.G."/>
            <person name="Delaux P.M."/>
            <person name="Dal Grande F."/>
            <person name="Keller J."/>
        </authorList>
    </citation>
    <scope>NUCLEOTIDE SEQUENCE [LARGE SCALE GENOMIC DNA]</scope>
    <source>
        <strain evidence="4 5">SAG 216-7</strain>
    </source>
</reference>
<keyword evidence="1" id="KW-0560">Oxidoreductase</keyword>
<evidence type="ECO:0000313" key="5">
    <source>
        <dbReference type="Proteomes" id="UP001491310"/>
    </source>
</evidence>
<protein>
    <recommendedName>
        <fullName evidence="3">TauD/TfdA-like domain-containing protein</fullName>
    </recommendedName>
</protein>